<organism evidence="1 2">
    <name type="scientific">Mycobacterium phage Typha</name>
    <dbReference type="NCBI Taxonomy" id="2517971"/>
    <lineage>
        <taxon>Viruses</taxon>
        <taxon>Duplodnaviria</taxon>
        <taxon>Heunggongvirae</taxon>
        <taxon>Uroviricota</taxon>
        <taxon>Caudoviricetes</taxon>
        <taxon>Typhavirus</taxon>
        <taxon>Typhavirus typha</taxon>
    </lineage>
</organism>
<dbReference type="RefSeq" id="YP_010049707.1">
    <property type="nucleotide sequence ID" value="NC_054393.1"/>
</dbReference>
<proteinExistence type="predicted"/>
<evidence type="ECO:0000313" key="2">
    <source>
        <dbReference type="Proteomes" id="UP000294565"/>
    </source>
</evidence>
<name>A0A482JAL7_9CAUD</name>
<dbReference type="KEGG" id="vg:63743027"/>
<reference evidence="1 2" key="1">
    <citation type="submission" date="2019-02" db="EMBL/GenBank/DDBJ databases">
        <authorList>
            <person name="Kanzanas C."/>
            <person name="Smith M.A."/>
            <person name="Zack K.M."/>
            <person name="Garlena R.A."/>
            <person name="Russell D.A."/>
            <person name="Pope W.H."/>
            <person name="Jacobs-Sera D."/>
            <person name="Hatfull G.F."/>
        </authorList>
    </citation>
    <scope>NUCLEOTIDE SEQUENCE [LARGE SCALE GENOMIC DNA]</scope>
</reference>
<accession>A0A482JAL7</accession>
<evidence type="ECO:0000313" key="1">
    <source>
        <dbReference type="EMBL" id="QBP29695.1"/>
    </source>
</evidence>
<dbReference type="GeneID" id="63743027"/>
<gene>
    <name evidence="1" type="primary">38</name>
    <name evidence="1" type="ORF">SEA_TYPHA_38</name>
</gene>
<keyword evidence="2" id="KW-1185">Reference proteome</keyword>
<sequence>MTGPSPAHVWVMTVDTDEAGFVSVHTTEDGARAKLQEIVDRWGLQESLDGDELVHSIAYLPVQTP</sequence>
<dbReference type="Proteomes" id="UP000294565">
    <property type="component" value="Segment"/>
</dbReference>
<dbReference type="EMBL" id="MK494099">
    <property type="protein sequence ID" value="QBP29695.1"/>
    <property type="molecule type" value="Genomic_DNA"/>
</dbReference>
<protein>
    <submittedName>
        <fullName evidence="1">Uncharacterized protein</fullName>
    </submittedName>
</protein>